<reference evidence="1 2" key="1">
    <citation type="submission" date="2023-12" db="EMBL/GenBank/DDBJ databases">
        <title>Chromobacterium sp. strain TRC.1.1.SA producing antimicrobial pigment.</title>
        <authorList>
            <person name="Verma N."/>
            <person name="Choksket S."/>
            <person name="Pinnaka A.K."/>
            <person name="Korpole S."/>
        </authorList>
    </citation>
    <scope>NUCLEOTIDE SEQUENCE [LARGE SCALE GENOMIC DNA]</scope>
    <source>
        <strain evidence="1 2">TRC1.1.SA</strain>
    </source>
</reference>
<sequence>MMAAEQDSLRAALAVSALSADDRRWLESRLSEDERGRLGLALSQLDERPLAEQAEAMGSLSGIALQAGQQQLAGRIGALAAAVAAEPAWLQAAIGHALGAELRGRVLSFMDNSEAWGAKAAELRRNWAAGSARQAPALSAALLTGLAESSAFSSTAEAFAPPHASEPPSAWTGLRAWLKKAMA</sequence>
<dbReference type="RefSeq" id="WP_346787243.1">
    <property type="nucleotide sequence ID" value="NZ_JAYFSJ010000001.1"/>
</dbReference>
<evidence type="ECO:0000313" key="1">
    <source>
        <dbReference type="EMBL" id="MEN7429117.1"/>
    </source>
</evidence>
<evidence type="ECO:0000313" key="2">
    <source>
        <dbReference type="Proteomes" id="UP001405405"/>
    </source>
</evidence>
<accession>A0ABV0CGL9</accession>
<organism evidence="1 2">
    <name type="scientific">Chromobacterium indicum</name>
    <dbReference type="NCBI Taxonomy" id="3110228"/>
    <lineage>
        <taxon>Bacteria</taxon>
        <taxon>Pseudomonadati</taxon>
        <taxon>Pseudomonadota</taxon>
        <taxon>Betaproteobacteria</taxon>
        <taxon>Neisseriales</taxon>
        <taxon>Chromobacteriaceae</taxon>
        <taxon>Chromobacterium</taxon>
    </lineage>
</organism>
<name>A0ABV0CGL9_9NEIS</name>
<dbReference type="EMBL" id="JAYFSJ010000001">
    <property type="protein sequence ID" value="MEN7429117.1"/>
    <property type="molecule type" value="Genomic_DNA"/>
</dbReference>
<proteinExistence type="predicted"/>
<gene>
    <name evidence="1" type="ORF">VA599_00075</name>
</gene>
<dbReference type="Proteomes" id="UP001405405">
    <property type="component" value="Unassembled WGS sequence"/>
</dbReference>
<protein>
    <submittedName>
        <fullName evidence="1">Uncharacterized protein</fullName>
    </submittedName>
</protein>
<comment type="caution">
    <text evidence="1">The sequence shown here is derived from an EMBL/GenBank/DDBJ whole genome shotgun (WGS) entry which is preliminary data.</text>
</comment>
<keyword evidence="2" id="KW-1185">Reference proteome</keyword>